<reference evidence="1 2" key="1">
    <citation type="submission" date="2019-07" db="EMBL/GenBank/DDBJ databases">
        <title>Whole genome shotgun sequence of Microvirga aerophila NBRC 106136.</title>
        <authorList>
            <person name="Hosoyama A."/>
            <person name="Uohara A."/>
            <person name="Ohji S."/>
            <person name="Ichikawa N."/>
        </authorList>
    </citation>
    <scope>NUCLEOTIDE SEQUENCE [LARGE SCALE GENOMIC DNA]</scope>
    <source>
        <strain evidence="1 2">NBRC 106136</strain>
    </source>
</reference>
<organism evidence="1 2">
    <name type="scientific">Microvirga aerophila</name>
    <dbReference type="NCBI Taxonomy" id="670291"/>
    <lineage>
        <taxon>Bacteria</taxon>
        <taxon>Pseudomonadati</taxon>
        <taxon>Pseudomonadota</taxon>
        <taxon>Alphaproteobacteria</taxon>
        <taxon>Hyphomicrobiales</taxon>
        <taxon>Methylobacteriaceae</taxon>
        <taxon>Microvirga</taxon>
    </lineage>
</organism>
<sequence length="46" mass="5589">MEEDRLSRPEKGVRWRTYERWGAKYDAEKMLDAQLIMAAARMMKRL</sequence>
<name>A0A512C3Z6_9HYPH</name>
<keyword evidence="2" id="KW-1185">Reference proteome</keyword>
<dbReference type="EMBL" id="BJYU01000277">
    <property type="protein sequence ID" value="GEO18933.1"/>
    <property type="molecule type" value="Genomic_DNA"/>
</dbReference>
<dbReference type="RefSeq" id="WP_162815573.1">
    <property type="nucleotide sequence ID" value="NZ_BJYU01000277.1"/>
</dbReference>
<dbReference type="AlphaFoldDB" id="A0A512C3Z6"/>
<protein>
    <submittedName>
        <fullName evidence="1">Uncharacterized protein</fullName>
    </submittedName>
</protein>
<comment type="caution">
    <text evidence="1">The sequence shown here is derived from an EMBL/GenBank/DDBJ whole genome shotgun (WGS) entry which is preliminary data.</text>
</comment>
<gene>
    <name evidence="1" type="ORF">MAE02_66290</name>
</gene>
<proteinExistence type="predicted"/>
<evidence type="ECO:0000313" key="2">
    <source>
        <dbReference type="Proteomes" id="UP000321085"/>
    </source>
</evidence>
<accession>A0A512C3Z6</accession>
<dbReference type="Proteomes" id="UP000321085">
    <property type="component" value="Unassembled WGS sequence"/>
</dbReference>
<evidence type="ECO:0000313" key="1">
    <source>
        <dbReference type="EMBL" id="GEO18933.1"/>
    </source>
</evidence>